<dbReference type="PANTHER" id="PTHR43200">
    <property type="entry name" value="PHOSPHATASE"/>
    <property type="match status" value="1"/>
</dbReference>
<dbReference type="STRING" id="5601.A0A0D2FM87"/>
<comment type="similarity">
    <text evidence="2">Belongs to the inositol monophosphatase superfamily.</text>
</comment>
<evidence type="ECO:0000313" key="10">
    <source>
        <dbReference type="Proteomes" id="UP000054266"/>
    </source>
</evidence>
<evidence type="ECO:0000256" key="3">
    <source>
        <dbReference type="ARBA" id="ARBA00022723"/>
    </source>
</evidence>
<evidence type="ECO:0000256" key="4">
    <source>
        <dbReference type="ARBA" id="ARBA00022801"/>
    </source>
</evidence>
<evidence type="ECO:0000256" key="5">
    <source>
        <dbReference type="ARBA" id="ARBA00022842"/>
    </source>
</evidence>
<feature type="binding site" evidence="6">
    <location>
        <position position="67"/>
    </location>
    <ligand>
        <name>Mg(2+)</name>
        <dbReference type="ChEBI" id="CHEBI:18420"/>
        <label>1</label>
        <note>catalytic</note>
    </ligand>
</feature>
<dbReference type="GO" id="GO:0000103">
    <property type="term" value="P:sulfate assimilation"/>
    <property type="evidence" value="ECO:0007669"/>
    <property type="project" value="TreeGrafter"/>
</dbReference>
<dbReference type="InterPro" id="IPR020583">
    <property type="entry name" value="Inositol_monoP_metal-BS"/>
</dbReference>
<feature type="binding site" evidence="6">
    <location>
        <position position="137"/>
    </location>
    <ligand>
        <name>Mg(2+)</name>
        <dbReference type="ChEBI" id="CHEBI:18420"/>
        <label>1</label>
        <note>catalytic</note>
    </ligand>
</feature>
<dbReference type="Proteomes" id="UP000054266">
    <property type="component" value="Unassembled WGS sequence"/>
</dbReference>
<evidence type="ECO:0000313" key="7">
    <source>
        <dbReference type="EMBL" id="KIW69251.1"/>
    </source>
</evidence>
<dbReference type="PROSITE" id="PS00629">
    <property type="entry name" value="IMP_1"/>
    <property type="match status" value="1"/>
</dbReference>
<sequence>MYPYARERHLAELAVLRASILTKRVQSAVGEIAKDDNSPVTIADFAAQALIIGALRDVFPDDAFLGEEGSAALRQEETLRNEVYELVSSAPAVTDLDAKGAVLAKPTSVEEMLDCLDLGGRGTGGDTGRVWIMDPVDGTAAFLKGQQYAVSLALIENGKEVVGVLGCPNISAEMTKVTEELIDTDGQGIMLTAARGQGSTIRTMTLGGLGNAIALDILRPFCSPKLHIVDCVSGTDSRHDIVAKLADEFQTTFPTTDTWSLHIRYAALIVGGGDVQVCVPPSPASKMHIWDHAGSQLIFTELGGKVTDLDGKEIDFGAGRDLNRNRGMVVARGGIHTAILTALRRLCS</sequence>
<evidence type="ECO:0000256" key="1">
    <source>
        <dbReference type="ARBA" id="ARBA00001946"/>
    </source>
</evidence>
<dbReference type="EMBL" id="KN846958">
    <property type="protein sequence ID" value="KIW69252.1"/>
    <property type="molecule type" value="Genomic_DNA"/>
</dbReference>
<proteinExistence type="inferred from homology"/>
<keyword evidence="10" id="KW-1185">Reference proteome</keyword>
<accession>A0A0D2FM87</accession>
<evidence type="ECO:0000256" key="6">
    <source>
        <dbReference type="PIRSR" id="PIRSR600760-2"/>
    </source>
</evidence>
<dbReference type="HOGENOM" id="CLU_033446_1_1_1"/>
<dbReference type="GO" id="GO:0008441">
    <property type="term" value="F:3'(2'),5'-bisphosphate nucleotidase activity"/>
    <property type="evidence" value="ECO:0007669"/>
    <property type="project" value="TreeGrafter"/>
</dbReference>
<dbReference type="Gene3D" id="3.30.540.10">
    <property type="entry name" value="Fructose-1,6-Bisphosphatase, subunit A, domain 1"/>
    <property type="match status" value="1"/>
</dbReference>
<dbReference type="Gene3D" id="3.40.190.80">
    <property type="match status" value="1"/>
</dbReference>
<dbReference type="CDD" id="cd01517">
    <property type="entry name" value="PAP_phosphatase"/>
    <property type="match status" value="1"/>
</dbReference>
<dbReference type="EMBL" id="KN846958">
    <property type="protein sequence ID" value="KIW69253.1"/>
    <property type="molecule type" value="Genomic_DNA"/>
</dbReference>
<comment type="cofactor">
    <cofactor evidence="1 6">
        <name>Mg(2+)</name>
        <dbReference type="ChEBI" id="CHEBI:18420"/>
    </cofactor>
</comment>
<feature type="binding site" evidence="6">
    <location>
        <position position="291"/>
    </location>
    <ligand>
        <name>Mg(2+)</name>
        <dbReference type="ChEBI" id="CHEBI:18420"/>
        <label>1</label>
        <note>catalytic</note>
    </ligand>
</feature>
<dbReference type="PANTHER" id="PTHR43200:SF2">
    <property type="entry name" value="3'(2'),5'-BISPHOSPHATE NUCLEOTIDASE"/>
    <property type="match status" value="1"/>
</dbReference>
<dbReference type="GO" id="GO:0046872">
    <property type="term" value="F:metal ion binding"/>
    <property type="evidence" value="ECO:0007669"/>
    <property type="project" value="UniProtKB-KW"/>
</dbReference>
<evidence type="ECO:0000256" key="2">
    <source>
        <dbReference type="ARBA" id="ARBA00009759"/>
    </source>
</evidence>
<dbReference type="AlphaFoldDB" id="A0A0D2FM87"/>
<dbReference type="EMBL" id="KN846958">
    <property type="protein sequence ID" value="KIW69251.1"/>
    <property type="molecule type" value="Genomic_DNA"/>
</dbReference>
<dbReference type="InterPro" id="IPR000760">
    <property type="entry name" value="Inositol_monophosphatase-like"/>
</dbReference>
<protein>
    <submittedName>
        <fullName evidence="7 8">3'(2'),5'-bisphosphate nucleotidase</fullName>
    </submittedName>
    <submittedName>
        <fullName evidence="9">3'(2'),5'-bisphosphate nucleotidase, variant 2</fullName>
    </submittedName>
</protein>
<dbReference type="SUPFAM" id="SSF56655">
    <property type="entry name" value="Carbohydrate phosphatase"/>
    <property type="match status" value="1"/>
</dbReference>
<reference evidence="9 10" key="1">
    <citation type="submission" date="2015-01" db="EMBL/GenBank/DDBJ databases">
        <title>The Genome Sequence of Capronia semiimmersa CBS27337.</title>
        <authorList>
            <consortium name="The Broad Institute Genomics Platform"/>
            <person name="Cuomo C."/>
            <person name="de Hoog S."/>
            <person name="Gorbushina A."/>
            <person name="Stielow B."/>
            <person name="Teixiera M."/>
            <person name="Abouelleil A."/>
            <person name="Chapman S.B."/>
            <person name="Priest M."/>
            <person name="Young S.K."/>
            <person name="Wortman J."/>
            <person name="Nusbaum C."/>
            <person name="Birren B."/>
        </authorList>
    </citation>
    <scope>NUCLEOTIDE SEQUENCE [LARGE SCALE GENOMIC DNA]</scope>
    <source>
        <strain evidence="9 10">CBS 27337</strain>
    </source>
</reference>
<keyword evidence="4" id="KW-0378">Hydrolase</keyword>
<dbReference type="InterPro" id="IPR051090">
    <property type="entry name" value="Inositol_monoP_superfamily"/>
</dbReference>
<evidence type="ECO:0000313" key="9">
    <source>
        <dbReference type="EMBL" id="KIW69253.1"/>
    </source>
</evidence>
<gene>
    <name evidence="9" type="ORF">PV04_05138</name>
</gene>
<organism evidence="9 10">
    <name type="scientific">Phialophora macrospora</name>
    <dbReference type="NCBI Taxonomy" id="1851006"/>
    <lineage>
        <taxon>Eukaryota</taxon>
        <taxon>Fungi</taxon>
        <taxon>Dikarya</taxon>
        <taxon>Ascomycota</taxon>
        <taxon>Pezizomycotina</taxon>
        <taxon>Eurotiomycetes</taxon>
        <taxon>Chaetothyriomycetidae</taxon>
        <taxon>Chaetothyriales</taxon>
        <taxon>Herpotrichiellaceae</taxon>
        <taxon>Phialophora</taxon>
    </lineage>
</organism>
<name>A0A0D2FM87_9EURO</name>
<feature type="binding site" evidence="6">
    <location>
        <position position="134"/>
    </location>
    <ligand>
        <name>Mg(2+)</name>
        <dbReference type="ChEBI" id="CHEBI:18420"/>
        <label>1</label>
        <note>catalytic</note>
    </ligand>
</feature>
<dbReference type="Pfam" id="PF00459">
    <property type="entry name" value="Inositol_P"/>
    <property type="match status" value="1"/>
</dbReference>
<keyword evidence="5 6" id="KW-0460">Magnesium</keyword>
<evidence type="ECO:0000313" key="8">
    <source>
        <dbReference type="EMBL" id="KIW69252.1"/>
    </source>
</evidence>
<keyword evidence="3 6" id="KW-0479">Metal-binding</keyword>